<gene>
    <name evidence="1" type="ORF">LQ327_22295</name>
</gene>
<dbReference type="EMBL" id="JAJNDB010000005">
    <property type="protein sequence ID" value="MCD2196107.1"/>
    <property type="molecule type" value="Genomic_DNA"/>
</dbReference>
<keyword evidence="2" id="KW-1185">Reference proteome</keyword>
<dbReference type="Proteomes" id="UP001199469">
    <property type="component" value="Unassembled WGS sequence"/>
</dbReference>
<dbReference type="RefSeq" id="WP_230737964.1">
    <property type="nucleotide sequence ID" value="NZ_JAJNDB010000005.1"/>
</dbReference>
<evidence type="ECO:0000313" key="2">
    <source>
        <dbReference type="Proteomes" id="UP001199469"/>
    </source>
</evidence>
<organism evidence="1 2">
    <name type="scientific">Actinomycetospora endophytica</name>
    <dbReference type="NCBI Taxonomy" id="2291215"/>
    <lineage>
        <taxon>Bacteria</taxon>
        <taxon>Bacillati</taxon>
        <taxon>Actinomycetota</taxon>
        <taxon>Actinomycetes</taxon>
        <taxon>Pseudonocardiales</taxon>
        <taxon>Pseudonocardiaceae</taxon>
        <taxon>Actinomycetospora</taxon>
    </lineage>
</organism>
<comment type="caution">
    <text evidence="1">The sequence shown here is derived from an EMBL/GenBank/DDBJ whole genome shotgun (WGS) entry which is preliminary data.</text>
</comment>
<name>A0ABS8PCX3_9PSEU</name>
<protein>
    <submittedName>
        <fullName evidence="1">Uncharacterized protein</fullName>
    </submittedName>
</protein>
<evidence type="ECO:0000313" key="1">
    <source>
        <dbReference type="EMBL" id="MCD2196107.1"/>
    </source>
</evidence>
<reference evidence="1 2" key="1">
    <citation type="submission" date="2021-11" db="EMBL/GenBank/DDBJ databases">
        <title>Draft genome sequence of Actinomycetospora sp. SF1 isolated from the rhizosphere soil.</title>
        <authorList>
            <person name="Duangmal K."/>
            <person name="Chantavorakit T."/>
        </authorList>
    </citation>
    <scope>NUCLEOTIDE SEQUENCE [LARGE SCALE GENOMIC DNA]</scope>
    <source>
        <strain evidence="1 2">TBRC 5722</strain>
    </source>
</reference>
<proteinExistence type="predicted"/>
<accession>A0ABS8PCX3</accession>
<sequence>MIGSPWDIETGTTWASEQPQRPSWFDALVDLHVLSAHGDDHAAQDMAKWSADDPQVALFSTQLHAAHRSLTEG</sequence>